<comment type="caution">
    <text evidence="2">The sequence shown here is derived from an EMBL/GenBank/DDBJ whole genome shotgun (WGS) entry which is preliminary data.</text>
</comment>
<dbReference type="EMBL" id="JAIQUM010000045">
    <property type="protein sequence ID" value="MBZ5752049.1"/>
    <property type="molecule type" value="Genomic_DNA"/>
</dbReference>
<feature type="transmembrane region" description="Helical" evidence="1">
    <location>
        <begin position="12"/>
        <end position="31"/>
    </location>
</feature>
<gene>
    <name evidence="2" type="ORF">K9V48_17770</name>
</gene>
<dbReference type="RefSeq" id="WP_224140459.1">
    <property type="nucleotide sequence ID" value="NZ_JAIQUM010000045.1"/>
</dbReference>
<organism evidence="2 3">
    <name type="scientific">Metabacillus rhizolycopersici</name>
    <dbReference type="NCBI Taxonomy" id="2875709"/>
    <lineage>
        <taxon>Bacteria</taxon>
        <taxon>Bacillati</taxon>
        <taxon>Bacillota</taxon>
        <taxon>Bacilli</taxon>
        <taxon>Bacillales</taxon>
        <taxon>Bacillaceae</taxon>
        <taxon>Metabacillus</taxon>
    </lineage>
</organism>
<reference evidence="2" key="1">
    <citation type="submission" date="2024-05" db="EMBL/GenBank/DDBJ databases">
        <title>Metabacillus sp. nov., isolated from the rhizosphere soil of tomato plants.</title>
        <authorList>
            <person name="Ma R."/>
        </authorList>
    </citation>
    <scope>NUCLEOTIDE SEQUENCE</scope>
    <source>
        <strain evidence="2">DBTR6</strain>
    </source>
</reference>
<sequence length="103" mass="12104">MKPFWQSFGFLQHILSSPFVIMGSLGLAQVFGLKSYKILLFPLALLIITFAIFSRPDIVHFHNFLEKTWTPLSLTICFFSHFHYYNLEKRKNVLLLKQLNINL</sequence>
<accession>A0ABS7UVU4</accession>
<dbReference type="Proteomes" id="UP001165287">
    <property type="component" value="Unassembled WGS sequence"/>
</dbReference>
<protein>
    <submittedName>
        <fullName evidence="2">Uncharacterized protein</fullName>
    </submittedName>
</protein>
<feature type="transmembrane region" description="Helical" evidence="1">
    <location>
        <begin position="38"/>
        <end position="56"/>
    </location>
</feature>
<proteinExistence type="predicted"/>
<keyword evidence="3" id="KW-1185">Reference proteome</keyword>
<evidence type="ECO:0000313" key="2">
    <source>
        <dbReference type="EMBL" id="MBZ5752049.1"/>
    </source>
</evidence>
<keyword evidence="1" id="KW-0472">Membrane</keyword>
<evidence type="ECO:0000256" key="1">
    <source>
        <dbReference type="SAM" id="Phobius"/>
    </source>
</evidence>
<keyword evidence="1" id="KW-0812">Transmembrane</keyword>
<feature type="transmembrane region" description="Helical" evidence="1">
    <location>
        <begin position="68"/>
        <end position="87"/>
    </location>
</feature>
<name>A0ABS7UVU4_9BACI</name>
<evidence type="ECO:0000313" key="3">
    <source>
        <dbReference type="Proteomes" id="UP001165287"/>
    </source>
</evidence>
<keyword evidence="1" id="KW-1133">Transmembrane helix</keyword>